<feature type="domain" description="BRCT" evidence="3">
    <location>
        <begin position="173"/>
        <end position="246"/>
    </location>
</feature>
<feature type="compositionally biased region" description="Basic and acidic residues" evidence="1">
    <location>
        <begin position="860"/>
        <end position="873"/>
    </location>
</feature>
<dbReference type="InterPro" id="IPR049395">
    <property type="entry name" value="ECT2_PH"/>
</dbReference>
<dbReference type="InterPro" id="IPR011993">
    <property type="entry name" value="PH-like_dom_sf"/>
</dbReference>
<reference evidence="4" key="1">
    <citation type="submission" date="2025-08" db="UniProtKB">
        <authorList>
            <consortium name="Ensembl"/>
        </authorList>
    </citation>
    <scope>IDENTIFICATION</scope>
</reference>
<dbReference type="SUPFAM" id="SSF48065">
    <property type="entry name" value="DBL homology domain (DH-domain)"/>
    <property type="match status" value="1"/>
</dbReference>
<dbReference type="GO" id="GO:0005938">
    <property type="term" value="C:cell cortex"/>
    <property type="evidence" value="ECO:0007669"/>
    <property type="project" value="TreeGrafter"/>
</dbReference>
<dbReference type="InterPro" id="IPR035899">
    <property type="entry name" value="DBL_dom_sf"/>
</dbReference>
<dbReference type="Proteomes" id="UP000694701">
    <property type="component" value="Unplaced"/>
</dbReference>
<dbReference type="SMART" id="SM00292">
    <property type="entry name" value="BRCT"/>
    <property type="match status" value="2"/>
</dbReference>
<dbReference type="CDD" id="cd17732">
    <property type="entry name" value="BRCT_Ect2_rpt2"/>
    <property type="match status" value="1"/>
</dbReference>
<sequence>MADSSIVTLGLGRSLLVDSSVYDSRMAETSKEQFFMGLFADETEDVLPRVETRVVLLGEASNIAELEKALQAITIMEVPVVKIKEGQPGAEAREKLIKSIVNMDINTPCIKTDNVRDFGDGENCEFETVFVLKDFQAPEYSFLYKNDNRILGPPAVMHCASKGEPLPFSSRPLYSMTMLNLSLCFTGFRKKDEVVTLVNLVHHMGGTIRKEFDSAKVTHLIARSTHGEKYRLAVCMGTPILTPEWIHKAWEHRDDINFHAGNEEFRTEFKVPPFQDCVLSFLGFSEEEKTNMEERTQKHGGRFQAVGDERCTHLVVEENSIKELPFTPSKRLYVVKQEWFWGSIQMDARAGEIMYSYEKPESPAMKKAVSLLSLTTPNSGRKRRRLRETLAQLTKETEISPFPPRKRPSAEHSISMGSLLDFSNTPDNCKSIGENAKPPKSSTPALPKQSARWQVSKELYQTESNYVDILATVLQLFKYPLEKEGQVGGPILAQEEIKTIFGSIPDIYDVHTRIKADLEELVMNWSEEKSVGDIILKYSGELVKAYPPFVNFFEMSKETIVRCERQKPRFHAFLKINQSKPECGRQTLVELLIRPVQRLPSVALLLNDIKKHTSDENPDKVTLEKAIESLKEVMTHINEDKRKTEGQKQIFDVVYEVDGCPANLLSSHRSLVHRVETIALGDKPCDRGEHVTLFLFNDCLEIARKRHKVITTFRSPLGQTRPPAQLKHIALMPLSQIRRVLDIQDTEECQNAFALVVRPPTEQENLLFSFQLTAEDTLKSTWLKTLCRQVANTICRADAEDLIQSTDPDSVQVSTKDMDSTLSRASRAIKKTSKKVTRAFSFTKTPKRVLQRAFMANGTPDERSPGPDADHMGRMSSSSTLAMSRSASTFSLTGSIKSAVVQRSNSLDHAPWPRVPVCVRTPCSPERADEPAAPKTQLRPSILSLPAAQPLAQCRELLAPPEPQHRFPGSPRRETLL</sequence>
<dbReference type="AlphaFoldDB" id="A0A8C2F4U4"/>
<feature type="domain" description="BRCT" evidence="3">
    <location>
        <begin position="269"/>
        <end position="357"/>
    </location>
</feature>
<evidence type="ECO:0000313" key="4">
    <source>
        <dbReference type="Ensembl" id="ENSCCRP00020048089.1"/>
    </source>
</evidence>
<dbReference type="Gene3D" id="3.40.50.10190">
    <property type="entry name" value="BRCT domain"/>
    <property type="match status" value="3"/>
</dbReference>
<dbReference type="GO" id="GO:0007399">
    <property type="term" value="P:nervous system development"/>
    <property type="evidence" value="ECO:0007669"/>
    <property type="project" value="TreeGrafter"/>
</dbReference>
<dbReference type="SMART" id="SM00325">
    <property type="entry name" value="RhoGEF"/>
    <property type="match status" value="1"/>
</dbReference>
<dbReference type="PROSITE" id="PS50172">
    <property type="entry name" value="BRCT"/>
    <property type="match status" value="2"/>
</dbReference>
<dbReference type="Pfam" id="PF00621">
    <property type="entry name" value="RhoGEF"/>
    <property type="match status" value="1"/>
</dbReference>
<name>A0A8C2F4U4_CYPCA</name>
<dbReference type="GO" id="GO:0005634">
    <property type="term" value="C:nucleus"/>
    <property type="evidence" value="ECO:0007669"/>
    <property type="project" value="InterPro"/>
</dbReference>
<dbReference type="InterPro" id="IPR001357">
    <property type="entry name" value="BRCT_dom"/>
</dbReference>
<dbReference type="SUPFAM" id="SSF52113">
    <property type="entry name" value="BRCT domain"/>
    <property type="match status" value="2"/>
</dbReference>
<accession>A0A8C2F4U4</accession>
<feature type="domain" description="DH" evidence="2">
    <location>
        <begin position="451"/>
        <end position="640"/>
    </location>
</feature>
<dbReference type="GO" id="GO:0035556">
    <property type="term" value="P:intracellular signal transduction"/>
    <property type="evidence" value="ECO:0007669"/>
    <property type="project" value="InterPro"/>
</dbReference>
<evidence type="ECO:0000259" key="3">
    <source>
        <dbReference type="PROSITE" id="PS50172"/>
    </source>
</evidence>
<dbReference type="InterPro" id="IPR049396">
    <property type="entry name" value="ECT2_BRCT0"/>
</dbReference>
<dbReference type="CDD" id="cd01229">
    <property type="entry name" value="PH_Ect2"/>
    <property type="match status" value="1"/>
</dbReference>
<dbReference type="PANTHER" id="PTHR16777">
    <property type="entry name" value="PROTEIN ECT2"/>
    <property type="match status" value="1"/>
</dbReference>
<dbReference type="PANTHER" id="PTHR16777:SF2">
    <property type="entry name" value="PROTEIN ECT2"/>
    <property type="match status" value="1"/>
</dbReference>
<proteinExistence type="predicted"/>
<feature type="region of interest" description="Disordered" evidence="1">
    <location>
        <begin position="923"/>
        <end position="946"/>
    </location>
</feature>
<organism evidence="4 5">
    <name type="scientific">Cyprinus carpio</name>
    <name type="common">Common carp</name>
    <dbReference type="NCBI Taxonomy" id="7962"/>
    <lineage>
        <taxon>Eukaryota</taxon>
        <taxon>Metazoa</taxon>
        <taxon>Chordata</taxon>
        <taxon>Craniata</taxon>
        <taxon>Vertebrata</taxon>
        <taxon>Euteleostomi</taxon>
        <taxon>Actinopterygii</taxon>
        <taxon>Neopterygii</taxon>
        <taxon>Teleostei</taxon>
        <taxon>Ostariophysi</taxon>
        <taxon>Cypriniformes</taxon>
        <taxon>Cyprinidae</taxon>
        <taxon>Cyprininae</taxon>
        <taxon>Cyprinus</taxon>
    </lineage>
</organism>
<dbReference type="InterPro" id="IPR026817">
    <property type="entry name" value="Ect2"/>
</dbReference>
<dbReference type="Gene3D" id="2.30.29.30">
    <property type="entry name" value="Pleckstrin-homology domain (PH domain)/Phosphotyrosine-binding domain (PTB)"/>
    <property type="match status" value="1"/>
</dbReference>
<dbReference type="SUPFAM" id="SSF50729">
    <property type="entry name" value="PH domain-like"/>
    <property type="match status" value="1"/>
</dbReference>
<dbReference type="GO" id="GO:0005096">
    <property type="term" value="F:GTPase activator activity"/>
    <property type="evidence" value="ECO:0007669"/>
    <property type="project" value="InterPro"/>
</dbReference>
<dbReference type="GO" id="GO:0000281">
    <property type="term" value="P:mitotic cytokinesis"/>
    <property type="evidence" value="ECO:0007669"/>
    <property type="project" value="TreeGrafter"/>
</dbReference>
<dbReference type="Ensembl" id="ENSCCRT00020052411.1">
    <property type="protein sequence ID" value="ENSCCRP00020048089.1"/>
    <property type="gene ID" value="ENSCCRG00020019741.1"/>
</dbReference>
<dbReference type="CDD" id="cd17733">
    <property type="entry name" value="BRCT_Ect2_rpt1"/>
    <property type="match status" value="1"/>
</dbReference>
<evidence type="ECO:0000256" key="1">
    <source>
        <dbReference type="SAM" id="MobiDB-lite"/>
    </source>
</evidence>
<evidence type="ECO:0000259" key="2">
    <source>
        <dbReference type="PROSITE" id="PS50010"/>
    </source>
</evidence>
<dbReference type="PROSITE" id="PS00741">
    <property type="entry name" value="DH_1"/>
    <property type="match status" value="1"/>
</dbReference>
<dbReference type="InterPro" id="IPR000219">
    <property type="entry name" value="DH_dom"/>
</dbReference>
<protein>
    <submittedName>
        <fullName evidence="4">Epithelial cell transforming 2</fullName>
    </submittedName>
</protein>
<feature type="region of interest" description="Disordered" evidence="1">
    <location>
        <begin position="854"/>
        <end position="882"/>
    </location>
</feature>
<dbReference type="Pfam" id="PF12738">
    <property type="entry name" value="PTCB-BRCT"/>
    <property type="match status" value="1"/>
</dbReference>
<dbReference type="CDD" id="cd00160">
    <property type="entry name" value="RhoGEF"/>
    <property type="match status" value="1"/>
</dbReference>
<dbReference type="FunFam" id="1.20.900.10:FF:000022">
    <property type="entry name" value="protein ECT2 isoform X1"/>
    <property type="match status" value="1"/>
</dbReference>
<dbReference type="Pfam" id="PF00533">
    <property type="entry name" value="BRCT"/>
    <property type="match status" value="1"/>
</dbReference>
<dbReference type="InterPro" id="IPR001331">
    <property type="entry name" value="GDS_CDC24_CS"/>
</dbReference>
<feature type="region of interest" description="Disordered" evidence="1">
    <location>
        <begin position="427"/>
        <end position="449"/>
    </location>
</feature>
<dbReference type="Pfam" id="PF21243">
    <property type="entry name" value="ECT2_BRCT0"/>
    <property type="match status" value="1"/>
</dbReference>
<dbReference type="GO" id="GO:2000431">
    <property type="term" value="P:regulation of cytokinesis, actomyosin contractile ring assembly"/>
    <property type="evidence" value="ECO:0007669"/>
    <property type="project" value="InterPro"/>
</dbReference>
<dbReference type="PROSITE" id="PS50010">
    <property type="entry name" value="DH_2"/>
    <property type="match status" value="1"/>
</dbReference>
<dbReference type="GO" id="GO:0005085">
    <property type="term" value="F:guanyl-nucleotide exchange factor activity"/>
    <property type="evidence" value="ECO:0007669"/>
    <property type="project" value="InterPro"/>
</dbReference>
<dbReference type="InterPro" id="IPR036420">
    <property type="entry name" value="BRCT_dom_sf"/>
</dbReference>
<dbReference type="Pfam" id="PF21242">
    <property type="entry name" value="ECT2_PH"/>
    <property type="match status" value="1"/>
</dbReference>
<dbReference type="Gene3D" id="1.20.900.10">
    <property type="entry name" value="Dbl homology (DH) domain"/>
    <property type="match status" value="1"/>
</dbReference>
<evidence type="ECO:0000313" key="5">
    <source>
        <dbReference type="Proteomes" id="UP000694701"/>
    </source>
</evidence>